<dbReference type="InterPro" id="IPR037522">
    <property type="entry name" value="HD_GYP_dom"/>
</dbReference>
<feature type="domain" description="HD-GYP" evidence="1">
    <location>
        <begin position="111"/>
        <end position="303"/>
    </location>
</feature>
<dbReference type="KEGG" id="dau:Daud_1193"/>
<accession>B1I402</accession>
<dbReference type="HOGENOM" id="CLU_000445_92_1_9"/>
<dbReference type="Gene3D" id="1.10.3210.10">
    <property type="entry name" value="Hypothetical protein af1432"/>
    <property type="match status" value="1"/>
</dbReference>
<dbReference type="EMBL" id="CP000860">
    <property type="protein sequence ID" value="ACA59704.1"/>
    <property type="molecule type" value="Genomic_DNA"/>
</dbReference>
<evidence type="ECO:0000313" key="2">
    <source>
        <dbReference type="EMBL" id="ACA59704.1"/>
    </source>
</evidence>
<organism evidence="2 3">
    <name type="scientific">Desulforudis audaxviator (strain MP104C)</name>
    <dbReference type="NCBI Taxonomy" id="477974"/>
    <lineage>
        <taxon>Bacteria</taxon>
        <taxon>Bacillati</taxon>
        <taxon>Bacillota</taxon>
        <taxon>Clostridia</taxon>
        <taxon>Thermoanaerobacterales</taxon>
        <taxon>Candidatus Desulforudaceae</taxon>
        <taxon>Candidatus Desulforudis</taxon>
    </lineage>
</organism>
<dbReference type="RefSeq" id="WP_012302290.1">
    <property type="nucleotide sequence ID" value="NC_010424.1"/>
</dbReference>
<name>B1I402_DESAP</name>
<reference evidence="3" key="1">
    <citation type="submission" date="2007-10" db="EMBL/GenBank/DDBJ databases">
        <title>Complete sequence of chromosome of Desulforudis audaxviator MP104C.</title>
        <authorList>
            <person name="Copeland A."/>
            <person name="Lucas S."/>
            <person name="Lapidus A."/>
            <person name="Barry K."/>
            <person name="Glavina del Rio T."/>
            <person name="Dalin E."/>
            <person name="Tice H."/>
            <person name="Bruce D."/>
            <person name="Pitluck S."/>
            <person name="Lowry S.R."/>
            <person name="Larimer F."/>
            <person name="Land M.L."/>
            <person name="Hauser L."/>
            <person name="Kyrpides N."/>
            <person name="Ivanova N.N."/>
            <person name="Richardson P."/>
        </authorList>
    </citation>
    <scope>NUCLEOTIDE SEQUENCE [LARGE SCALE GENOMIC DNA]</scope>
    <source>
        <strain evidence="3">MP104C</strain>
    </source>
</reference>
<dbReference type="PANTHER" id="PTHR43155">
    <property type="entry name" value="CYCLIC DI-GMP PHOSPHODIESTERASE PA4108-RELATED"/>
    <property type="match status" value="1"/>
</dbReference>
<protein>
    <submittedName>
        <fullName evidence="2">Metal dependent phosphohydrolase</fullName>
    </submittedName>
</protein>
<dbReference type="InterPro" id="IPR003607">
    <property type="entry name" value="HD/PDEase_dom"/>
</dbReference>
<dbReference type="STRING" id="477974.Daud_1193"/>
<gene>
    <name evidence="2" type="ordered locus">Daud_1193</name>
</gene>
<keyword evidence="3" id="KW-1185">Reference proteome</keyword>
<dbReference type="SMART" id="SM00471">
    <property type="entry name" value="HDc"/>
    <property type="match status" value="1"/>
</dbReference>
<dbReference type="GO" id="GO:0016787">
    <property type="term" value="F:hydrolase activity"/>
    <property type="evidence" value="ECO:0007669"/>
    <property type="project" value="UniProtKB-KW"/>
</dbReference>
<evidence type="ECO:0000259" key="1">
    <source>
        <dbReference type="PROSITE" id="PS51832"/>
    </source>
</evidence>
<dbReference type="PROSITE" id="PS51832">
    <property type="entry name" value="HD_GYP"/>
    <property type="match status" value="1"/>
</dbReference>
<dbReference type="AlphaFoldDB" id="B1I402"/>
<dbReference type="eggNOG" id="COG2206">
    <property type="taxonomic scope" value="Bacteria"/>
</dbReference>
<dbReference type="CDD" id="cd00077">
    <property type="entry name" value="HDc"/>
    <property type="match status" value="1"/>
</dbReference>
<dbReference type="Proteomes" id="UP000008544">
    <property type="component" value="Chromosome"/>
</dbReference>
<sequence>MRRVPVTALVPGMRIAREVVGGHGEVYLQTGVILTQGYIRKLGELGFASVYVHDALLGDLHVPEAEDIIHDKTRHEAVSRVKTLLQEAAQSQAKAIDPPKELAQTVSDMVNQILNNPSQTLDMYDIRAQNEYLYHHSVNVCALALVIGAQIGLSRRELYELGVGALMHDVGKIKVPAEILDKPGKLSAVEFELVKKHTLYAEELLKNNATAAAIAGMHHERLNGEGYPRGLKEGEIPPLAQIVGIADIFDSLTADRCYRKAYRPDEALEMLLAAGGFWFNFDLVRAFVVNVAAYPVGTMVELNSGEIGVVVSTPKGFPTQPVVRVFVAVDGGWLGDAYDVSTLEKCLFITRVLDEEEISFIKKKILGSRQSTV</sequence>
<evidence type="ECO:0000313" key="3">
    <source>
        <dbReference type="Proteomes" id="UP000008544"/>
    </source>
</evidence>
<dbReference type="SUPFAM" id="SSF109604">
    <property type="entry name" value="HD-domain/PDEase-like"/>
    <property type="match status" value="1"/>
</dbReference>
<proteinExistence type="predicted"/>
<keyword evidence="2" id="KW-0378">Hydrolase</keyword>
<dbReference type="PANTHER" id="PTHR43155:SF2">
    <property type="entry name" value="CYCLIC DI-GMP PHOSPHODIESTERASE PA4108"/>
    <property type="match status" value="1"/>
</dbReference>
<reference evidence="2 3" key="2">
    <citation type="journal article" date="2008" name="Science">
        <title>Environmental genomics reveals a single-species ecosystem deep within Earth.</title>
        <authorList>
            <person name="Chivian D."/>
            <person name="Brodie E.L."/>
            <person name="Alm E.J."/>
            <person name="Culley D.E."/>
            <person name="Dehal P.S."/>
            <person name="Desantis T.Z."/>
            <person name="Gihring T.M."/>
            <person name="Lapidus A."/>
            <person name="Lin L.H."/>
            <person name="Lowry S.R."/>
            <person name="Moser D.P."/>
            <person name="Richardson P.M."/>
            <person name="Southam G."/>
            <person name="Wanger G."/>
            <person name="Pratt L.M."/>
            <person name="Andersen G.L."/>
            <person name="Hazen T.C."/>
            <person name="Brockman F.J."/>
            <person name="Arkin A.P."/>
            <person name="Onstott T.C."/>
        </authorList>
    </citation>
    <scope>NUCLEOTIDE SEQUENCE [LARGE SCALE GENOMIC DNA]</scope>
    <source>
        <strain evidence="2 3">MP104C</strain>
    </source>
</reference>
<dbReference type="Pfam" id="PF13487">
    <property type="entry name" value="HD_5"/>
    <property type="match status" value="1"/>
</dbReference>
<dbReference type="OrthoDB" id="9798833at2"/>